<dbReference type="Proteomes" id="UP001501576">
    <property type="component" value="Unassembled WGS sequence"/>
</dbReference>
<organism evidence="2 3">
    <name type="scientific">Streptomyces mordarskii</name>
    <dbReference type="NCBI Taxonomy" id="1226758"/>
    <lineage>
        <taxon>Bacteria</taxon>
        <taxon>Bacillati</taxon>
        <taxon>Actinomycetota</taxon>
        <taxon>Actinomycetes</taxon>
        <taxon>Kitasatosporales</taxon>
        <taxon>Streptomycetaceae</taxon>
        <taxon>Streptomyces</taxon>
    </lineage>
</organism>
<evidence type="ECO:0000256" key="1">
    <source>
        <dbReference type="SAM" id="MobiDB-lite"/>
    </source>
</evidence>
<evidence type="ECO:0000313" key="2">
    <source>
        <dbReference type="EMBL" id="GAA0554449.1"/>
    </source>
</evidence>
<dbReference type="EMBL" id="BAAABZ010000071">
    <property type="protein sequence ID" value="GAA0554449.1"/>
    <property type="molecule type" value="Genomic_DNA"/>
</dbReference>
<accession>A0ABN1DWY0</accession>
<dbReference type="RefSeq" id="WP_346160835.1">
    <property type="nucleotide sequence ID" value="NZ_BAAABZ010000071.1"/>
</dbReference>
<comment type="caution">
    <text evidence="2">The sequence shown here is derived from an EMBL/GenBank/DDBJ whole genome shotgun (WGS) entry which is preliminary data.</text>
</comment>
<gene>
    <name evidence="2" type="ORF">GCM10010390_65690</name>
</gene>
<proteinExistence type="predicted"/>
<keyword evidence="3" id="KW-1185">Reference proteome</keyword>
<feature type="region of interest" description="Disordered" evidence="1">
    <location>
        <begin position="1"/>
        <end position="20"/>
    </location>
</feature>
<protein>
    <submittedName>
        <fullName evidence="2">Uncharacterized protein</fullName>
    </submittedName>
</protein>
<reference evidence="2 3" key="1">
    <citation type="journal article" date="2019" name="Int. J. Syst. Evol. Microbiol.">
        <title>The Global Catalogue of Microorganisms (GCM) 10K type strain sequencing project: providing services to taxonomists for standard genome sequencing and annotation.</title>
        <authorList>
            <consortium name="The Broad Institute Genomics Platform"/>
            <consortium name="The Broad Institute Genome Sequencing Center for Infectious Disease"/>
            <person name="Wu L."/>
            <person name="Ma J."/>
        </authorList>
    </citation>
    <scope>NUCLEOTIDE SEQUENCE [LARGE SCALE GENOMIC DNA]</scope>
    <source>
        <strain evidence="2 3">JCM 5052</strain>
    </source>
</reference>
<name>A0ABN1DWY0_9ACTN</name>
<evidence type="ECO:0000313" key="3">
    <source>
        <dbReference type="Proteomes" id="UP001501576"/>
    </source>
</evidence>
<sequence length="133" mass="14332">MITHRPGTWTPATDTTIPPLDDESQGLFEDLYGFTAGLDLVLDGLRLIALDRHTLDATNAHLAVLAGDGPSITELITRLVVRLGDSNQNPALRDLPADRQDAIRQLTADYAALTTESNLRQLVSETTAAIDGI</sequence>